<dbReference type="GO" id="GO:0004252">
    <property type="term" value="F:serine-type endopeptidase activity"/>
    <property type="evidence" value="ECO:0007669"/>
    <property type="project" value="InterPro"/>
</dbReference>
<dbReference type="SUPFAM" id="SSF52743">
    <property type="entry name" value="Subtilisin-like"/>
    <property type="match status" value="1"/>
</dbReference>
<evidence type="ECO:0000259" key="8">
    <source>
        <dbReference type="Pfam" id="PF00082"/>
    </source>
</evidence>
<accession>A0A8J3FNT1</accession>
<keyword evidence="4" id="KW-0720">Serine protease</keyword>
<dbReference type="Pfam" id="PF00082">
    <property type="entry name" value="Peptidase_S8"/>
    <property type="match status" value="1"/>
</dbReference>
<name>A0A8J3FNT1_9ACTN</name>
<dbReference type="InterPro" id="IPR036852">
    <property type="entry name" value="Peptidase_S8/S53_dom_sf"/>
</dbReference>
<dbReference type="EMBL" id="BMMX01000013">
    <property type="protein sequence ID" value="GGK95851.1"/>
    <property type="molecule type" value="Genomic_DNA"/>
</dbReference>
<dbReference type="GO" id="GO:0006508">
    <property type="term" value="P:proteolysis"/>
    <property type="evidence" value="ECO:0007669"/>
    <property type="project" value="UniProtKB-KW"/>
</dbReference>
<gene>
    <name evidence="9" type="ORF">GCM10012284_32510</name>
</gene>
<dbReference type="PRINTS" id="PR00723">
    <property type="entry name" value="SUBTILISIN"/>
</dbReference>
<evidence type="ECO:0000313" key="10">
    <source>
        <dbReference type="Proteomes" id="UP000656042"/>
    </source>
</evidence>
<keyword evidence="3" id="KW-0378">Hydrolase</keyword>
<evidence type="ECO:0000256" key="3">
    <source>
        <dbReference type="ARBA" id="ARBA00022801"/>
    </source>
</evidence>
<protein>
    <recommendedName>
        <fullName evidence="8">Peptidase S8/S53 domain-containing protein</fullName>
    </recommendedName>
</protein>
<dbReference type="PANTHER" id="PTHR43806:SF11">
    <property type="entry name" value="CEREVISIN-RELATED"/>
    <property type="match status" value="1"/>
</dbReference>
<keyword evidence="7" id="KW-0472">Membrane</keyword>
<evidence type="ECO:0000256" key="7">
    <source>
        <dbReference type="SAM" id="Phobius"/>
    </source>
</evidence>
<proteinExistence type="inferred from homology"/>
<organism evidence="9 10">
    <name type="scientific">Mangrovihabitans endophyticus</name>
    <dbReference type="NCBI Taxonomy" id="1751298"/>
    <lineage>
        <taxon>Bacteria</taxon>
        <taxon>Bacillati</taxon>
        <taxon>Actinomycetota</taxon>
        <taxon>Actinomycetes</taxon>
        <taxon>Micromonosporales</taxon>
        <taxon>Micromonosporaceae</taxon>
        <taxon>Mangrovihabitans</taxon>
    </lineage>
</organism>
<dbReference type="Gene3D" id="3.40.50.200">
    <property type="entry name" value="Peptidase S8/S53 domain"/>
    <property type="match status" value="1"/>
</dbReference>
<dbReference type="PROSITE" id="PS51892">
    <property type="entry name" value="SUBTILASE"/>
    <property type="match status" value="1"/>
</dbReference>
<evidence type="ECO:0000256" key="5">
    <source>
        <dbReference type="PROSITE-ProRule" id="PRU01240"/>
    </source>
</evidence>
<comment type="caution">
    <text evidence="9">The sequence shown here is derived from an EMBL/GenBank/DDBJ whole genome shotgun (WGS) entry which is preliminary data.</text>
</comment>
<feature type="transmembrane region" description="Helical" evidence="7">
    <location>
        <begin position="387"/>
        <end position="404"/>
    </location>
</feature>
<evidence type="ECO:0000256" key="2">
    <source>
        <dbReference type="ARBA" id="ARBA00022670"/>
    </source>
</evidence>
<dbReference type="InterPro" id="IPR000209">
    <property type="entry name" value="Peptidase_S8/S53_dom"/>
</dbReference>
<feature type="compositionally biased region" description="Acidic residues" evidence="6">
    <location>
        <begin position="460"/>
        <end position="471"/>
    </location>
</feature>
<evidence type="ECO:0000256" key="6">
    <source>
        <dbReference type="SAM" id="MobiDB-lite"/>
    </source>
</evidence>
<dbReference type="PANTHER" id="PTHR43806">
    <property type="entry name" value="PEPTIDASE S8"/>
    <property type="match status" value="1"/>
</dbReference>
<reference evidence="9" key="1">
    <citation type="journal article" date="2014" name="Int. J. Syst. Evol. Microbiol.">
        <title>Complete genome sequence of Corynebacterium casei LMG S-19264T (=DSM 44701T), isolated from a smear-ripened cheese.</title>
        <authorList>
            <consortium name="US DOE Joint Genome Institute (JGI-PGF)"/>
            <person name="Walter F."/>
            <person name="Albersmeier A."/>
            <person name="Kalinowski J."/>
            <person name="Ruckert C."/>
        </authorList>
    </citation>
    <scope>NUCLEOTIDE SEQUENCE</scope>
    <source>
        <strain evidence="9">CGMCC 4.7299</strain>
    </source>
</reference>
<sequence length="471" mass="46786">MATAATGVTATAAQAAPNAEQLYYTVAPAYQGAPENLWEVAARFLGDADRAGEILDLNSGRVQPDGGRLADPGRLHEGWHLVLPWDAVGNALHDGPLPAAGEVSSDCARDAEVPAAASWGQDLLGPSRAWSVTDGSGVKVAVVGSGVDGTAPGLAGRVMAGVDVASGTGRGDTGCAGPGTALAGIIAGDDGAGGKTFGVAPGSRIVPVKVGSDDESPDNLAATGVDVAVAAGASVILLGADPTDSEMRAAVNDAVSRDVVVVLPASAGAAPGDGLLRVGEVAENGRAADDYPSDAVDVLAPGVGIATVGGTGSGAEYAAAFVAGTAALVRAAHPELHAAEAARQVLATTAREVVNPVAAVTTPLPAGVGANASSATPSNGLGTLSRVLLWAAAAMVLLLLVVFLRQPVTQSAARLVSHRRARRQARAARAGMAGDDDPFWDRPANPGVPANPGIRATRDEADEVTEEISGW</sequence>
<feature type="domain" description="Peptidase S8/S53" evidence="8">
    <location>
        <begin position="135"/>
        <end position="352"/>
    </location>
</feature>
<comment type="caution">
    <text evidence="5">Lacks conserved residue(s) required for the propagation of feature annotation.</text>
</comment>
<reference evidence="9" key="2">
    <citation type="submission" date="2020-09" db="EMBL/GenBank/DDBJ databases">
        <authorList>
            <person name="Sun Q."/>
            <person name="Zhou Y."/>
        </authorList>
    </citation>
    <scope>NUCLEOTIDE SEQUENCE</scope>
    <source>
        <strain evidence="9">CGMCC 4.7299</strain>
    </source>
</reference>
<dbReference type="InterPro" id="IPR050131">
    <property type="entry name" value="Peptidase_S8_subtilisin-like"/>
</dbReference>
<keyword evidence="2" id="KW-0645">Protease</keyword>
<evidence type="ECO:0000256" key="1">
    <source>
        <dbReference type="ARBA" id="ARBA00011073"/>
    </source>
</evidence>
<dbReference type="Proteomes" id="UP000656042">
    <property type="component" value="Unassembled WGS sequence"/>
</dbReference>
<comment type="similarity">
    <text evidence="1 5">Belongs to the peptidase S8 family.</text>
</comment>
<keyword evidence="7" id="KW-0812">Transmembrane</keyword>
<evidence type="ECO:0000313" key="9">
    <source>
        <dbReference type="EMBL" id="GGK95851.1"/>
    </source>
</evidence>
<evidence type="ECO:0000256" key="4">
    <source>
        <dbReference type="ARBA" id="ARBA00022825"/>
    </source>
</evidence>
<dbReference type="InterPro" id="IPR015500">
    <property type="entry name" value="Peptidase_S8_subtilisin-rel"/>
</dbReference>
<keyword evidence="7" id="KW-1133">Transmembrane helix</keyword>
<keyword evidence="10" id="KW-1185">Reference proteome</keyword>
<dbReference type="AlphaFoldDB" id="A0A8J3FNT1"/>
<feature type="region of interest" description="Disordered" evidence="6">
    <location>
        <begin position="426"/>
        <end position="471"/>
    </location>
</feature>